<reference evidence="7 8" key="1">
    <citation type="submission" date="2017-06" db="EMBL/GenBank/DDBJ databases">
        <title>Draft genome of Pseudomonas nitroreducens DF05.</title>
        <authorList>
            <person name="Iyer R."/>
        </authorList>
    </citation>
    <scope>NUCLEOTIDE SEQUENCE [LARGE SCALE GENOMIC DNA]</scope>
    <source>
        <strain evidence="7 8">DF05</strain>
    </source>
</reference>
<comment type="function">
    <text evidence="6">A key translational regulator that binds mRNA to regulate translation initiation and/or mRNA stability. Mediates global changes in gene expression, shifting from rapid growth to stress survival by linking envelope stress, the stringent response and the catabolite repression systems. Usually binds in the 5'-UTR; binding at or near the Shine-Dalgarno sequence prevents ribosome-binding, repressing translation, binding elsewhere in the 5'-UTR can activate translation and/or stabilize the mRNA. Its function is antagonized by small RNA(s).</text>
</comment>
<dbReference type="RefSeq" id="WP_043175068.1">
    <property type="nucleotide sequence ID" value="NZ_CP120376.1"/>
</dbReference>
<evidence type="ECO:0000256" key="6">
    <source>
        <dbReference type="HAMAP-Rule" id="MF_00167"/>
    </source>
</evidence>
<dbReference type="InterPro" id="IPR036107">
    <property type="entry name" value="CsrA_sf"/>
</dbReference>
<dbReference type="AlphaFoldDB" id="A0A246FCJ6"/>
<protein>
    <recommendedName>
        <fullName evidence="6">Translational regulator CsrA</fullName>
    </recommendedName>
    <alternativeName>
        <fullName evidence="6">Carbon storage regulator</fullName>
    </alternativeName>
</protein>
<dbReference type="EMBL" id="NJBA01000002">
    <property type="protein sequence ID" value="OWP52039.1"/>
    <property type="molecule type" value="Genomic_DNA"/>
</dbReference>
<dbReference type="GO" id="GO:0006402">
    <property type="term" value="P:mRNA catabolic process"/>
    <property type="evidence" value="ECO:0007669"/>
    <property type="project" value="InterPro"/>
</dbReference>
<evidence type="ECO:0000256" key="2">
    <source>
        <dbReference type="ARBA" id="ARBA00022491"/>
    </source>
</evidence>
<sequence>MLILTRSVGKTIRIGDDIEIVILRVNGNQVRVGVSAPSHITVHRDEVYQRIQANQHCPS</sequence>
<dbReference type="SUPFAM" id="SSF117130">
    <property type="entry name" value="CsrA-like"/>
    <property type="match status" value="1"/>
</dbReference>
<dbReference type="HAMAP" id="MF_00167">
    <property type="entry name" value="CsrA"/>
    <property type="match status" value="1"/>
</dbReference>
<dbReference type="PANTHER" id="PTHR34984:SF1">
    <property type="entry name" value="CARBON STORAGE REGULATOR"/>
    <property type="match status" value="1"/>
</dbReference>
<evidence type="ECO:0000256" key="5">
    <source>
        <dbReference type="ARBA" id="ARBA00023159"/>
    </source>
</evidence>
<evidence type="ECO:0000256" key="1">
    <source>
        <dbReference type="ARBA" id="ARBA00022490"/>
    </source>
</evidence>
<evidence type="ECO:0000256" key="3">
    <source>
        <dbReference type="ARBA" id="ARBA00022845"/>
    </source>
</evidence>
<dbReference type="NCBIfam" id="NF002469">
    <property type="entry name" value="PRK01712.1"/>
    <property type="match status" value="1"/>
</dbReference>
<dbReference type="GO" id="GO:0005829">
    <property type="term" value="C:cytosol"/>
    <property type="evidence" value="ECO:0007669"/>
    <property type="project" value="TreeGrafter"/>
</dbReference>
<name>A0A246FCJ6_PSENT</name>
<proteinExistence type="inferred from homology"/>
<dbReference type="GO" id="GO:0045948">
    <property type="term" value="P:positive regulation of translational initiation"/>
    <property type="evidence" value="ECO:0007669"/>
    <property type="project" value="UniProtKB-UniRule"/>
</dbReference>
<accession>A0A246FCJ6</accession>
<keyword evidence="3 6" id="KW-0810">Translation regulation</keyword>
<comment type="subunit">
    <text evidence="6">Homodimer; the beta-strands of each monomer intercalate to form a hydrophobic core, while the alpha-helices form wings that extend away from the core.</text>
</comment>
<comment type="subcellular location">
    <subcellularLocation>
        <location evidence="6">Cytoplasm</location>
    </subcellularLocation>
</comment>
<keyword evidence="1 6" id="KW-0963">Cytoplasm</keyword>
<keyword evidence="2 6" id="KW-0678">Repressor</keyword>
<dbReference type="Proteomes" id="UP000198145">
    <property type="component" value="Unassembled WGS sequence"/>
</dbReference>
<dbReference type="InterPro" id="IPR003751">
    <property type="entry name" value="CsrA"/>
</dbReference>
<comment type="similarity">
    <text evidence="6">Belongs to the CsrA/RsmA family.</text>
</comment>
<dbReference type="PANTHER" id="PTHR34984">
    <property type="entry name" value="CARBON STORAGE REGULATOR"/>
    <property type="match status" value="1"/>
</dbReference>
<evidence type="ECO:0000256" key="4">
    <source>
        <dbReference type="ARBA" id="ARBA00022884"/>
    </source>
</evidence>
<dbReference type="GO" id="GO:0048027">
    <property type="term" value="F:mRNA 5'-UTR binding"/>
    <property type="evidence" value="ECO:0007669"/>
    <property type="project" value="UniProtKB-UniRule"/>
</dbReference>
<dbReference type="Gene3D" id="2.60.40.4380">
    <property type="entry name" value="Translational regulator CsrA"/>
    <property type="match status" value="1"/>
</dbReference>
<comment type="caution">
    <text evidence="7">The sequence shown here is derived from an EMBL/GenBank/DDBJ whole genome shotgun (WGS) entry which is preliminary data.</text>
</comment>
<dbReference type="GO" id="GO:0006109">
    <property type="term" value="P:regulation of carbohydrate metabolic process"/>
    <property type="evidence" value="ECO:0007669"/>
    <property type="project" value="UniProtKB-UniRule"/>
</dbReference>
<organism evidence="7 8">
    <name type="scientific">Pseudomonas nitroreducens</name>
    <dbReference type="NCBI Taxonomy" id="46680"/>
    <lineage>
        <taxon>Bacteria</taxon>
        <taxon>Pseudomonadati</taxon>
        <taxon>Pseudomonadota</taxon>
        <taxon>Gammaproteobacteria</taxon>
        <taxon>Pseudomonadales</taxon>
        <taxon>Pseudomonadaceae</taxon>
        <taxon>Pseudomonas</taxon>
    </lineage>
</organism>
<evidence type="ECO:0000313" key="8">
    <source>
        <dbReference type="Proteomes" id="UP000198145"/>
    </source>
</evidence>
<evidence type="ECO:0000313" key="7">
    <source>
        <dbReference type="EMBL" id="OWP52039.1"/>
    </source>
</evidence>
<dbReference type="GO" id="GO:0045947">
    <property type="term" value="P:negative regulation of translational initiation"/>
    <property type="evidence" value="ECO:0007669"/>
    <property type="project" value="UniProtKB-UniRule"/>
</dbReference>
<dbReference type="NCBIfam" id="TIGR00202">
    <property type="entry name" value="csrA"/>
    <property type="match status" value="1"/>
</dbReference>
<dbReference type="Pfam" id="PF02599">
    <property type="entry name" value="CsrA"/>
    <property type="match status" value="1"/>
</dbReference>
<dbReference type="FunFam" id="2.60.40.4380:FF:000002">
    <property type="entry name" value="Translational regulator CsrA"/>
    <property type="match status" value="1"/>
</dbReference>
<keyword evidence="5 6" id="KW-0010">Activator</keyword>
<keyword evidence="4 6" id="KW-0694">RNA-binding</keyword>
<gene>
    <name evidence="6 7" type="primary">csrA</name>
    <name evidence="7" type="ORF">CEG18_07230</name>
</gene>